<name>A0ABP7Y513_9SPHI</name>
<dbReference type="RefSeq" id="WP_344672652.1">
    <property type="nucleotide sequence ID" value="NZ_BAAAZI010000001.1"/>
</dbReference>
<evidence type="ECO:0000313" key="1">
    <source>
        <dbReference type="EMBL" id="GAA4130809.1"/>
    </source>
</evidence>
<evidence type="ECO:0008006" key="3">
    <source>
        <dbReference type="Google" id="ProtNLM"/>
    </source>
</evidence>
<protein>
    <recommendedName>
        <fullName evidence="3">PepSY-like beta-lactamase-inhibitor</fullName>
    </recommendedName>
</protein>
<dbReference type="EMBL" id="BAAAZI010000001">
    <property type="protein sequence ID" value="GAA4130809.1"/>
    <property type="molecule type" value="Genomic_DNA"/>
</dbReference>
<reference evidence="2" key="1">
    <citation type="journal article" date="2019" name="Int. J. Syst. Evol. Microbiol.">
        <title>The Global Catalogue of Microorganisms (GCM) 10K type strain sequencing project: providing services to taxonomists for standard genome sequencing and annotation.</title>
        <authorList>
            <consortium name="The Broad Institute Genomics Platform"/>
            <consortium name="The Broad Institute Genome Sequencing Center for Infectious Disease"/>
            <person name="Wu L."/>
            <person name="Ma J."/>
        </authorList>
    </citation>
    <scope>NUCLEOTIDE SEQUENCE [LARGE SCALE GENOMIC DNA]</scope>
    <source>
        <strain evidence="2">JCM 16704</strain>
    </source>
</reference>
<keyword evidence="2" id="KW-1185">Reference proteome</keyword>
<accession>A0ABP7Y513</accession>
<gene>
    <name evidence="1" type="ORF">GCM10022216_00240</name>
</gene>
<comment type="caution">
    <text evidence="1">The sequence shown here is derived from an EMBL/GenBank/DDBJ whole genome shotgun (WGS) entry which is preliminary data.</text>
</comment>
<proteinExistence type="predicted"/>
<organism evidence="1 2">
    <name type="scientific">Sphingobacterium kyonggiense</name>
    <dbReference type="NCBI Taxonomy" id="714075"/>
    <lineage>
        <taxon>Bacteria</taxon>
        <taxon>Pseudomonadati</taxon>
        <taxon>Bacteroidota</taxon>
        <taxon>Sphingobacteriia</taxon>
        <taxon>Sphingobacteriales</taxon>
        <taxon>Sphingobacteriaceae</taxon>
        <taxon>Sphingobacterium</taxon>
    </lineage>
</organism>
<dbReference type="Proteomes" id="UP001500101">
    <property type="component" value="Unassembled WGS sequence"/>
</dbReference>
<sequence length="177" mass="20547">MAVMALSSFSMLISCQQNEKQSQDNPNGKPKYFDLPDYFQKEIDLLSKANPEIEKTVSKDDLEETKRLKIKDWELEFSSFKNIDLNKSAYAEFIQVDSANNVLQYSFNNPKSDLSCVRIEMDSLGQPKIISIQRDVVNNLYHTAEFLVYEKGKYYLVEKKQDVKVMGDNQYRVLGNF</sequence>
<evidence type="ECO:0000313" key="2">
    <source>
        <dbReference type="Proteomes" id="UP001500101"/>
    </source>
</evidence>